<sequence>MKTPRSTLGHTKGRIAEDQALFFLQSNGLRLIERNYRCRYGEIDLIMEDGRAIVFVEVRYRGSIRFGGALESVDRRKQAKLLASAANFLREKRMDRPARFDVAALAPEDGGLAVKWVKDAFQAA</sequence>
<dbReference type="HAMAP" id="MF_00048">
    <property type="entry name" value="UPF0102"/>
    <property type="match status" value="1"/>
</dbReference>
<reference evidence="3 4" key="1">
    <citation type="submission" date="2016-12" db="EMBL/GenBank/DDBJ databases">
        <title>Genome sequencing of Methylocaldum marinum.</title>
        <authorList>
            <person name="Takeuchi M."/>
            <person name="Kamagata Y."/>
            <person name="Hiraoka S."/>
            <person name="Oshima K."/>
            <person name="Hattori M."/>
            <person name="Iwasaki W."/>
        </authorList>
    </citation>
    <scope>NUCLEOTIDE SEQUENCE [LARGE SCALE GENOMIC DNA]</scope>
    <source>
        <strain evidence="3 4">S8</strain>
    </source>
</reference>
<dbReference type="RefSeq" id="WP_119630517.1">
    <property type="nucleotide sequence ID" value="NZ_AP017928.1"/>
</dbReference>
<dbReference type="Gene3D" id="3.40.1350.10">
    <property type="match status" value="1"/>
</dbReference>
<protein>
    <recommendedName>
        <fullName evidence="2">UPF0102 protein sS8_3348</fullName>
    </recommendedName>
</protein>
<evidence type="ECO:0000256" key="1">
    <source>
        <dbReference type="ARBA" id="ARBA00006738"/>
    </source>
</evidence>
<proteinExistence type="inferred from homology"/>
<accession>A0A250KUS5</accession>
<dbReference type="NCBIfam" id="NF009150">
    <property type="entry name" value="PRK12497.1-3"/>
    <property type="match status" value="1"/>
</dbReference>
<dbReference type="InterPro" id="IPR011335">
    <property type="entry name" value="Restrct_endonuc-II-like"/>
</dbReference>
<dbReference type="OrthoDB" id="9794876at2"/>
<evidence type="ECO:0000313" key="4">
    <source>
        <dbReference type="Proteomes" id="UP000266313"/>
    </source>
</evidence>
<dbReference type="SUPFAM" id="SSF52980">
    <property type="entry name" value="Restriction endonuclease-like"/>
    <property type="match status" value="1"/>
</dbReference>
<dbReference type="GO" id="GO:0003676">
    <property type="term" value="F:nucleic acid binding"/>
    <property type="evidence" value="ECO:0007669"/>
    <property type="project" value="InterPro"/>
</dbReference>
<dbReference type="AlphaFoldDB" id="A0A250KUS5"/>
<dbReference type="EMBL" id="AP017928">
    <property type="protein sequence ID" value="BBA35286.1"/>
    <property type="molecule type" value="Genomic_DNA"/>
</dbReference>
<name>A0A250KUS5_9GAMM</name>
<dbReference type="InterPro" id="IPR003509">
    <property type="entry name" value="UPF0102_YraN-like"/>
</dbReference>
<dbReference type="KEGG" id="mmai:sS8_3348"/>
<dbReference type="Proteomes" id="UP000266313">
    <property type="component" value="Chromosome"/>
</dbReference>
<organism evidence="3 4">
    <name type="scientific">Methylocaldum marinum</name>
    <dbReference type="NCBI Taxonomy" id="1432792"/>
    <lineage>
        <taxon>Bacteria</taxon>
        <taxon>Pseudomonadati</taxon>
        <taxon>Pseudomonadota</taxon>
        <taxon>Gammaproteobacteria</taxon>
        <taxon>Methylococcales</taxon>
        <taxon>Methylococcaceae</taxon>
        <taxon>Methylocaldum</taxon>
    </lineage>
</organism>
<evidence type="ECO:0000256" key="2">
    <source>
        <dbReference type="HAMAP-Rule" id="MF_00048"/>
    </source>
</evidence>
<dbReference type="NCBIfam" id="TIGR00252">
    <property type="entry name" value="YraN family protein"/>
    <property type="match status" value="1"/>
</dbReference>
<dbReference type="PANTHER" id="PTHR34039:SF1">
    <property type="entry name" value="UPF0102 PROTEIN YRAN"/>
    <property type="match status" value="1"/>
</dbReference>
<dbReference type="CDD" id="cd20736">
    <property type="entry name" value="PoNe_Nuclease"/>
    <property type="match status" value="1"/>
</dbReference>
<keyword evidence="4" id="KW-1185">Reference proteome</keyword>
<dbReference type="PANTHER" id="PTHR34039">
    <property type="entry name" value="UPF0102 PROTEIN YRAN"/>
    <property type="match status" value="1"/>
</dbReference>
<gene>
    <name evidence="3" type="ORF">sS8_3348</name>
</gene>
<comment type="similarity">
    <text evidence="1 2">Belongs to the UPF0102 family.</text>
</comment>
<dbReference type="Pfam" id="PF02021">
    <property type="entry name" value="UPF0102"/>
    <property type="match status" value="1"/>
</dbReference>
<evidence type="ECO:0000313" key="3">
    <source>
        <dbReference type="EMBL" id="BBA35286.1"/>
    </source>
</evidence>
<dbReference type="InterPro" id="IPR011856">
    <property type="entry name" value="tRNA_endonuc-like_dom_sf"/>
</dbReference>